<gene>
    <name evidence="2" type="ORF">ACJMK2_040105</name>
</gene>
<evidence type="ECO:0000313" key="2">
    <source>
        <dbReference type="EMBL" id="KAL3872158.1"/>
    </source>
</evidence>
<protein>
    <submittedName>
        <fullName evidence="2">Uncharacterized protein</fullName>
    </submittedName>
</protein>
<comment type="caution">
    <text evidence="2">The sequence shown here is derived from an EMBL/GenBank/DDBJ whole genome shotgun (WGS) entry which is preliminary data.</text>
</comment>
<accession>A0ABD3WHF4</accession>
<reference evidence="2 3" key="1">
    <citation type="submission" date="2024-11" db="EMBL/GenBank/DDBJ databases">
        <title>Chromosome-level genome assembly of the freshwater bivalve Anodonta woodiana.</title>
        <authorList>
            <person name="Chen X."/>
        </authorList>
    </citation>
    <scope>NUCLEOTIDE SEQUENCE [LARGE SCALE GENOMIC DNA]</scope>
    <source>
        <strain evidence="2">MN2024</strain>
        <tissue evidence="2">Gills</tissue>
    </source>
</reference>
<evidence type="ECO:0000256" key="1">
    <source>
        <dbReference type="SAM" id="MobiDB-lite"/>
    </source>
</evidence>
<dbReference type="AlphaFoldDB" id="A0ABD3WHF4"/>
<dbReference type="EMBL" id="JBJQND010000007">
    <property type="protein sequence ID" value="KAL3872158.1"/>
    <property type="molecule type" value="Genomic_DNA"/>
</dbReference>
<dbReference type="Proteomes" id="UP001634394">
    <property type="component" value="Unassembled WGS sequence"/>
</dbReference>
<name>A0ABD3WHF4_SINWO</name>
<evidence type="ECO:0000313" key="3">
    <source>
        <dbReference type="Proteomes" id="UP001634394"/>
    </source>
</evidence>
<feature type="region of interest" description="Disordered" evidence="1">
    <location>
        <begin position="117"/>
        <end position="142"/>
    </location>
</feature>
<organism evidence="2 3">
    <name type="scientific">Sinanodonta woodiana</name>
    <name type="common">Chinese pond mussel</name>
    <name type="synonym">Anodonta woodiana</name>
    <dbReference type="NCBI Taxonomy" id="1069815"/>
    <lineage>
        <taxon>Eukaryota</taxon>
        <taxon>Metazoa</taxon>
        <taxon>Spiralia</taxon>
        <taxon>Lophotrochozoa</taxon>
        <taxon>Mollusca</taxon>
        <taxon>Bivalvia</taxon>
        <taxon>Autobranchia</taxon>
        <taxon>Heteroconchia</taxon>
        <taxon>Palaeoheterodonta</taxon>
        <taxon>Unionida</taxon>
        <taxon>Unionoidea</taxon>
        <taxon>Unionidae</taxon>
        <taxon>Unioninae</taxon>
        <taxon>Sinanodonta</taxon>
    </lineage>
</organism>
<proteinExistence type="predicted"/>
<keyword evidence="3" id="KW-1185">Reference proteome</keyword>
<sequence length="476" mass="54913">MKRWLCSAVFPRDLKTHLAAPPPDRMRVIRPRCHLEEKCYKSINDRKKHACRQHRLDIKRFTSTKDYIWIVWPTEYHSYPTKMALWAISIWFNRCKRPSRLKNEWIDGWVSYIMDESQHNNPQKRPRLEEPDPYSPTTSSVGDEDIQLDSVQLENGNTRAYFLSEGQFYKSWYEVNLSDNTLQERRYFEYLSRTLTAPDLALGGLRQRKSPLKKIYVRNLCFLPISADAAMNSQPTMPESSNCSVDDQLATPLTLEKPKRVFSMDDQSLSRDVVFPIHGTSDNTIEPENVALYMMMEFLEPVTRSPSMIVFSLNITSQSLISKVTTGCMSLLLPARSDCDKEEIVHFTAGPLSIRWPPRSWKMSAERKLFSDEYAAMTLEASFTPGHILNIDQGYLIDHYNPLVLPGTSFVLTSNPLRKCLCYNCEILRIITVGQDIPGCSRFHDFLEEGAKCRYQSLDSVLPISEKVNVGLRLEP</sequence>